<organism evidence="1">
    <name type="scientific">Athelia psychrophila</name>
    <dbReference type="NCBI Taxonomy" id="1759441"/>
    <lineage>
        <taxon>Eukaryota</taxon>
        <taxon>Fungi</taxon>
        <taxon>Dikarya</taxon>
        <taxon>Basidiomycota</taxon>
        <taxon>Agaricomycotina</taxon>
        <taxon>Agaricomycetes</taxon>
        <taxon>Agaricomycetidae</taxon>
        <taxon>Atheliales</taxon>
        <taxon>Atheliaceae</taxon>
        <taxon>Athelia</taxon>
    </lineage>
</organism>
<name>A0A165Y3Q6_9AGAM</name>
<reference evidence="1" key="1">
    <citation type="journal article" date="2016" name="Mol. Biol. Evol.">
        <title>Comparative Genomics of Early-Diverging Mushroom-Forming Fungi Provides Insights into the Origins of Lignocellulose Decay Capabilities.</title>
        <authorList>
            <person name="Nagy L.G."/>
            <person name="Riley R."/>
            <person name="Tritt A."/>
            <person name="Adam C."/>
            <person name="Daum C."/>
            <person name="Floudas D."/>
            <person name="Sun H."/>
            <person name="Yadav J.S."/>
            <person name="Pangilinan J."/>
            <person name="Larsson K.H."/>
            <person name="Matsuura K."/>
            <person name="Barry K."/>
            <person name="Labutti K."/>
            <person name="Kuo R."/>
            <person name="Ohm R.A."/>
            <person name="Bhattacharya S.S."/>
            <person name="Shirouzu T."/>
            <person name="Yoshinaga Y."/>
            <person name="Martin F.M."/>
            <person name="Grigoriev I.V."/>
            <person name="Hibbett D.S."/>
        </authorList>
    </citation>
    <scope>NUCLEOTIDE SEQUENCE [LARGE SCALE GENOMIC DNA]</scope>
    <source>
        <strain evidence="1">CBS 109695</strain>
    </source>
</reference>
<dbReference type="OrthoDB" id="185373at2759"/>
<proteinExistence type="predicted"/>
<dbReference type="EMBL" id="KV417706">
    <property type="protein sequence ID" value="KZP09172.1"/>
    <property type="molecule type" value="Genomic_DNA"/>
</dbReference>
<dbReference type="STRING" id="436010.A0A165Y3Q6"/>
<sequence>MLRRALVCASVSPSAVKLICTSSVAAFPPRERTKHPTTRRHAAILDEHRAIKTAMASQPTIDLEKELADMATQPSLFSDLPPSLVALVENTFTFPNGWAEARTRIARTPGLPASSLYNLLENARSESQPQRPYSDTLEVVLERKSMECDWIEAGEWWDRLREEGSLSVHGARLGVRALVHNGRMGEALEVCEAIVEMVDAADVGILSREASVYKTSLGALVYENSSPHAFRRVFVDLIDSIHHIYRPDMVFQIIDNAELLYGAACIHPKTLGVIMHSAFRAIAADPSFISWRPTELDLMQHYRPTIFRTRRDALMYIIDASEHIPPLDSEAFKWRGTHPGLVARQIFYTVLKAHYPHLCHIQAPIPVPCSHPLKRHLLENVPTYFHFNLFSASIWTSFVRLLGRSHLAAEVPFVLAWMKALDITLDAQTAGFAHGLVMRSMGPRACNALMAWIKQWQGPDWKLEYDSDYWAFQTDQMMKGASTFHSGPAVYPPPPPLKKHYIRY</sequence>
<protein>
    <submittedName>
        <fullName evidence="1">Uncharacterized protein</fullName>
    </submittedName>
</protein>
<accession>A0A165Y3Q6</accession>
<gene>
    <name evidence="1" type="ORF">FIBSPDRAFT_873878</name>
</gene>
<evidence type="ECO:0000313" key="1">
    <source>
        <dbReference type="EMBL" id="KZP09172.1"/>
    </source>
</evidence>
<dbReference type="AlphaFoldDB" id="A0A165Y3Q6"/>